<name>A0A146FPC4_ASPKA</name>
<comment type="caution">
    <text evidence="1">The sequence shown here is derived from an EMBL/GenBank/DDBJ whole genome shotgun (WGS) entry which is preliminary data.</text>
</comment>
<sequence length="102" mass="11521">MSSDPPTPFDRVYHVLQLFRLPENPSQAQLNGLWPWDLAALRDNLQLEHDAELARVHPRPLEPQYAALLRRLFQCPKGDEAKNHLNGGCETGGEVGNLISRL</sequence>
<gene>
    <name evidence="1" type="ORF">RIB2604_02111820</name>
</gene>
<dbReference type="Proteomes" id="UP000075230">
    <property type="component" value="Unassembled WGS sequence"/>
</dbReference>
<protein>
    <submittedName>
        <fullName evidence="1">Uncharacterized protein</fullName>
    </submittedName>
</protein>
<proteinExistence type="predicted"/>
<reference evidence="1 2" key="1">
    <citation type="journal article" date="2016" name="DNA Res.">
        <title>Genome sequence of Aspergillus luchuensis NBRC 4314.</title>
        <authorList>
            <person name="Yamada O."/>
            <person name="Machida M."/>
            <person name="Hosoyama A."/>
            <person name="Goto M."/>
            <person name="Takahashi T."/>
            <person name="Futagami T."/>
            <person name="Yamagata Y."/>
            <person name="Takeuchi M."/>
            <person name="Kobayashi T."/>
            <person name="Koike H."/>
            <person name="Abe K."/>
            <person name="Asai K."/>
            <person name="Arita M."/>
            <person name="Fujita N."/>
            <person name="Fukuda K."/>
            <person name="Higa K."/>
            <person name="Horikawa H."/>
            <person name="Ishikawa T."/>
            <person name="Jinno K."/>
            <person name="Kato Y."/>
            <person name="Kirimura K."/>
            <person name="Mizutani O."/>
            <person name="Nakasone K."/>
            <person name="Sano M."/>
            <person name="Shiraishi Y."/>
            <person name="Tsukahara M."/>
            <person name="Gomi K."/>
        </authorList>
    </citation>
    <scope>NUCLEOTIDE SEQUENCE [LARGE SCALE GENOMIC DNA]</scope>
    <source>
        <strain evidence="1 2">RIB 2604</strain>
    </source>
</reference>
<evidence type="ECO:0000313" key="1">
    <source>
        <dbReference type="EMBL" id="GAT27488.1"/>
    </source>
</evidence>
<organism evidence="1 2">
    <name type="scientific">Aspergillus kawachii</name>
    <name type="common">White koji mold</name>
    <name type="synonym">Aspergillus awamori var. kawachi</name>
    <dbReference type="NCBI Taxonomy" id="1069201"/>
    <lineage>
        <taxon>Eukaryota</taxon>
        <taxon>Fungi</taxon>
        <taxon>Dikarya</taxon>
        <taxon>Ascomycota</taxon>
        <taxon>Pezizomycotina</taxon>
        <taxon>Eurotiomycetes</taxon>
        <taxon>Eurotiomycetidae</taxon>
        <taxon>Eurotiales</taxon>
        <taxon>Aspergillaceae</taxon>
        <taxon>Aspergillus</taxon>
        <taxon>Aspergillus subgen. Circumdati</taxon>
    </lineage>
</organism>
<dbReference type="AlphaFoldDB" id="A0A146FPC4"/>
<evidence type="ECO:0000313" key="2">
    <source>
        <dbReference type="Proteomes" id="UP000075230"/>
    </source>
</evidence>
<accession>A0A146FPC4</accession>
<dbReference type="EMBL" id="BCWF01000021">
    <property type="protein sequence ID" value="GAT27488.1"/>
    <property type="molecule type" value="Genomic_DNA"/>
</dbReference>
<reference evidence="2" key="2">
    <citation type="submission" date="2016-02" db="EMBL/GenBank/DDBJ databases">
        <title>Genome sequencing of Aspergillus luchuensis NBRC 4314.</title>
        <authorList>
            <person name="Yamada O."/>
        </authorList>
    </citation>
    <scope>NUCLEOTIDE SEQUENCE [LARGE SCALE GENOMIC DNA]</scope>
    <source>
        <strain evidence="2">RIB 2604</strain>
    </source>
</reference>